<evidence type="ECO:0000256" key="4">
    <source>
        <dbReference type="ARBA" id="ARBA00023136"/>
    </source>
</evidence>
<feature type="transmembrane region" description="Helical" evidence="6">
    <location>
        <begin position="188"/>
        <end position="206"/>
    </location>
</feature>
<evidence type="ECO:0000259" key="7">
    <source>
        <dbReference type="PROSITE" id="PS50922"/>
    </source>
</evidence>
<keyword evidence="3 6" id="KW-1133">Transmembrane helix</keyword>
<dbReference type="SMART" id="SM00724">
    <property type="entry name" value="TLC"/>
    <property type="match status" value="1"/>
</dbReference>
<dbReference type="InterPro" id="IPR042512">
    <property type="entry name" value="TLCD5"/>
</dbReference>
<dbReference type="OrthoDB" id="506011at2759"/>
<dbReference type="EMBL" id="BDDD01000008">
    <property type="protein sequence ID" value="GAV56871.1"/>
    <property type="molecule type" value="Genomic_DNA"/>
</dbReference>
<name>A0A1Q3AM95_CEPFO</name>
<keyword evidence="9" id="KW-1185">Reference proteome</keyword>
<dbReference type="InterPro" id="IPR006634">
    <property type="entry name" value="TLC-dom"/>
</dbReference>
<dbReference type="AlphaFoldDB" id="A0A1Q3AM95"/>
<sequence length="222" mass="25065">MEDCIVKLVLLGVIAWTSAFLLIRSILPKRSFDFCSRLVATIHAILALILSSLSIEDWRSPVCHAPKSSSRQMKTLAVSLSYFIYDLICCQFDKRVYLDKSIHHVFSILGIAAGLITQKSGSESIATLWITQMSHPFLHTRELLKELGYRDTKLYLTADIVFSLVFSVARMVVLPHIIYVTCSASNPLALKVTGVALQLVSAFWFYKIARSVKYKLIKWMTS</sequence>
<dbReference type="Pfam" id="PF03798">
    <property type="entry name" value="TRAM_LAG1_CLN8"/>
    <property type="match status" value="1"/>
</dbReference>
<keyword evidence="4 5" id="KW-0472">Membrane</keyword>
<dbReference type="PANTHER" id="PTHR31898">
    <property type="entry name" value="TRANSMEMBRANE PROTEIN 136"/>
    <property type="match status" value="1"/>
</dbReference>
<dbReference type="PROSITE" id="PS50922">
    <property type="entry name" value="TLC"/>
    <property type="match status" value="1"/>
</dbReference>
<dbReference type="InParanoid" id="A0A1Q3AM95"/>
<feature type="non-terminal residue" evidence="8">
    <location>
        <position position="222"/>
    </location>
</feature>
<evidence type="ECO:0000313" key="9">
    <source>
        <dbReference type="Proteomes" id="UP000187406"/>
    </source>
</evidence>
<dbReference type="PANTHER" id="PTHR31898:SF1">
    <property type="entry name" value="TLC DOMAIN-CONTAINING PROTEIN 5"/>
    <property type="match status" value="1"/>
</dbReference>
<protein>
    <submittedName>
        <fullName evidence="8">TRAM_LAG1_CLN8 domain-containing protein</fullName>
    </submittedName>
</protein>
<feature type="domain" description="TLC" evidence="7">
    <location>
        <begin position="29"/>
        <end position="217"/>
    </location>
</feature>
<feature type="transmembrane region" description="Helical" evidence="6">
    <location>
        <begin position="154"/>
        <end position="173"/>
    </location>
</feature>
<accession>A0A1Q3AM95</accession>
<evidence type="ECO:0000256" key="2">
    <source>
        <dbReference type="ARBA" id="ARBA00022692"/>
    </source>
</evidence>
<feature type="transmembrane region" description="Helical" evidence="6">
    <location>
        <begin position="6"/>
        <end position="27"/>
    </location>
</feature>
<evidence type="ECO:0000256" key="5">
    <source>
        <dbReference type="PROSITE-ProRule" id="PRU00205"/>
    </source>
</evidence>
<evidence type="ECO:0000256" key="6">
    <source>
        <dbReference type="SAM" id="Phobius"/>
    </source>
</evidence>
<dbReference type="GO" id="GO:0016020">
    <property type="term" value="C:membrane"/>
    <property type="evidence" value="ECO:0007669"/>
    <property type="project" value="UniProtKB-SubCell"/>
</dbReference>
<comment type="caution">
    <text evidence="8">The sequence shown here is derived from an EMBL/GenBank/DDBJ whole genome shotgun (WGS) entry which is preliminary data.</text>
</comment>
<proteinExistence type="predicted"/>
<dbReference type="Proteomes" id="UP000187406">
    <property type="component" value="Unassembled WGS sequence"/>
</dbReference>
<evidence type="ECO:0000256" key="1">
    <source>
        <dbReference type="ARBA" id="ARBA00004141"/>
    </source>
</evidence>
<dbReference type="FunCoup" id="A0A1Q3AM95">
    <property type="interactions" value="108"/>
</dbReference>
<evidence type="ECO:0000313" key="8">
    <source>
        <dbReference type="EMBL" id="GAV56871.1"/>
    </source>
</evidence>
<gene>
    <name evidence="8" type="ORF">CFOL_v3_00412</name>
</gene>
<keyword evidence="2 5" id="KW-0812">Transmembrane</keyword>
<comment type="subcellular location">
    <subcellularLocation>
        <location evidence="1">Membrane</location>
        <topology evidence="1">Multi-pass membrane protein</topology>
    </subcellularLocation>
</comment>
<organism evidence="8 9">
    <name type="scientific">Cephalotus follicularis</name>
    <name type="common">Albany pitcher plant</name>
    <dbReference type="NCBI Taxonomy" id="3775"/>
    <lineage>
        <taxon>Eukaryota</taxon>
        <taxon>Viridiplantae</taxon>
        <taxon>Streptophyta</taxon>
        <taxon>Embryophyta</taxon>
        <taxon>Tracheophyta</taxon>
        <taxon>Spermatophyta</taxon>
        <taxon>Magnoliopsida</taxon>
        <taxon>eudicotyledons</taxon>
        <taxon>Gunneridae</taxon>
        <taxon>Pentapetalae</taxon>
        <taxon>rosids</taxon>
        <taxon>fabids</taxon>
        <taxon>Oxalidales</taxon>
        <taxon>Cephalotaceae</taxon>
        <taxon>Cephalotus</taxon>
    </lineage>
</organism>
<evidence type="ECO:0000256" key="3">
    <source>
        <dbReference type="ARBA" id="ARBA00022989"/>
    </source>
</evidence>
<reference evidence="9" key="1">
    <citation type="submission" date="2016-04" db="EMBL/GenBank/DDBJ databases">
        <title>Cephalotus genome sequencing.</title>
        <authorList>
            <person name="Fukushima K."/>
            <person name="Hasebe M."/>
            <person name="Fang X."/>
        </authorList>
    </citation>
    <scope>NUCLEOTIDE SEQUENCE [LARGE SCALE GENOMIC DNA]</scope>
    <source>
        <strain evidence="9">cv. St1</strain>
    </source>
</reference>